<dbReference type="Pfam" id="PF01471">
    <property type="entry name" value="PG_binding_1"/>
    <property type="match status" value="1"/>
</dbReference>
<dbReference type="InterPro" id="IPR031304">
    <property type="entry name" value="SLT_2"/>
</dbReference>
<dbReference type="EMBL" id="JBHSSW010000009">
    <property type="protein sequence ID" value="MFC6198233.1"/>
    <property type="molecule type" value="Genomic_DNA"/>
</dbReference>
<dbReference type="PROSITE" id="PS51257">
    <property type="entry name" value="PROKAR_LIPOPROTEIN"/>
    <property type="match status" value="1"/>
</dbReference>
<accession>A0ABW1S9D9</accession>
<feature type="domain" description="Peptidoglycan binding-like" evidence="3">
    <location>
        <begin position="397"/>
        <end position="450"/>
    </location>
</feature>
<evidence type="ECO:0000259" key="3">
    <source>
        <dbReference type="Pfam" id="PF01471"/>
    </source>
</evidence>
<evidence type="ECO:0000256" key="2">
    <source>
        <dbReference type="SAM" id="SignalP"/>
    </source>
</evidence>
<sequence length="455" mass="49534">MRFTALTTVLMASASLLVACESTSESQANERTEVYTPAPTRTPTTTTRPPATPEPQATPTPTSSSLSQIIGPFRSSGHAALDAWRDDFAQRAYGQGFHVTTIRSVLSGIEPMSIFLESRADIVHQSEFSKPIWEYLDSAVSSSRISNGREKLATDASLFADLERTYGVPGEYLTAIWGMETSYGQVKGDFDAPSALSSMATEGRRRAFAEGELLALMRILDRGDAKREWLQAGWAGAMGHTQFMPSTYYAYAVDWTGDGTIDVWNARADALASAANYLSKSGWRAGEPAVREVTLPPAFDYSLADGEERTIPIWGTLGLEPVGYTELAPGTVNKAELWLPAGKDGPAFLLFTNFRMIKTYNRADSYALAVSLLAENIAGRASPSAAWPRDIDRLSIEEVKVLQNQLNQLGYNAGVVDGIAGRGTRKALQNFQADRRMMADGYPTQRALNAVLNGR</sequence>
<evidence type="ECO:0000313" key="5">
    <source>
        <dbReference type="EMBL" id="MFC6198233.1"/>
    </source>
</evidence>
<dbReference type="InterPro" id="IPR011970">
    <property type="entry name" value="MltB_2"/>
</dbReference>
<organism evidence="5 6">
    <name type="scientific">Ponticaulis profundi</name>
    <dbReference type="NCBI Taxonomy" id="2665222"/>
    <lineage>
        <taxon>Bacteria</taxon>
        <taxon>Pseudomonadati</taxon>
        <taxon>Pseudomonadota</taxon>
        <taxon>Alphaproteobacteria</taxon>
        <taxon>Hyphomonadales</taxon>
        <taxon>Hyphomonadaceae</taxon>
        <taxon>Ponticaulis</taxon>
    </lineage>
</organism>
<dbReference type="Gene3D" id="1.10.530.10">
    <property type="match status" value="1"/>
</dbReference>
<dbReference type="PANTHER" id="PTHR30163:SF8">
    <property type="entry name" value="LYTIC MUREIN TRANSGLYCOSYLASE"/>
    <property type="match status" value="1"/>
</dbReference>
<dbReference type="InterPro" id="IPR036366">
    <property type="entry name" value="PGBDSf"/>
</dbReference>
<dbReference type="InterPro" id="IPR043426">
    <property type="entry name" value="MltB-like"/>
</dbReference>
<reference evidence="6" key="1">
    <citation type="journal article" date="2019" name="Int. J. Syst. Evol. Microbiol.">
        <title>The Global Catalogue of Microorganisms (GCM) 10K type strain sequencing project: providing services to taxonomists for standard genome sequencing and annotation.</title>
        <authorList>
            <consortium name="The Broad Institute Genomics Platform"/>
            <consortium name="The Broad Institute Genome Sequencing Center for Infectious Disease"/>
            <person name="Wu L."/>
            <person name="Ma J."/>
        </authorList>
    </citation>
    <scope>NUCLEOTIDE SEQUENCE [LARGE SCALE GENOMIC DNA]</scope>
    <source>
        <strain evidence="6">CGMCC-1.15741</strain>
    </source>
</reference>
<dbReference type="SUPFAM" id="SSF47090">
    <property type="entry name" value="PGBD-like"/>
    <property type="match status" value="1"/>
</dbReference>
<protein>
    <submittedName>
        <fullName evidence="5">Lytic murein transglycosylase</fullName>
    </submittedName>
</protein>
<keyword evidence="6" id="KW-1185">Reference proteome</keyword>
<dbReference type="Gene3D" id="1.10.101.10">
    <property type="entry name" value="PGBD-like superfamily/PGBD"/>
    <property type="match status" value="1"/>
</dbReference>
<dbReference type="PANTHER" id="PTHR30163">
    <property type="entry name" value="MEMBRANE-BOUND LYTIC MUREIN TRANSGLYCOSYLASE B"/>
    <property type="match status" value="1"/>
</dbReference>
<proteinExistence type="predicted"/>
<comment type="caution">
    <text evidence="5">The sequence shown here is derived from an EMBL/GenBank/DDBJ whole genome shotgun (WGS) entry which is preliminary data.</text>
</comment>
<feature type="chain" id="PRO_5046518098" evidence="2">
    <location>
        <begin position="20"/>
        <end position="455"/>
    </location>
</feature>
<dbReference type="Pfam" id="PF13406">
    <property type="entry name" value="SLT_2"/>
    <property type="match status" value="1"/>
</dbReference>
<dbReference type="InterPro" id="IPR002477">
    <property type="entry name" value="Peptidoglycan-bd-like"/>
</dbReference>
<evidence type="ECO:0000259" key="4">
    <source>
        <dbReference type="Pfam" id="PF13406"/>
    </source>
</evidence>
<dbReference type="InterPro" id="IPR023346">
    <property type="entry name" value="Lysozyme-like_dom_sf"/>
</dbReference>
<keyword evidence="2" id="KW-0732">Signal</keyword>
<gene>
    <name evidence="5" type="ORF">ACFQDM_09090</name>
</gene>
<feature type="region of interest" description="Disordered" evidence="1">
    <location>
        <begin position="26"/>
        <end position="66"/>
    </location>
</feature>
<dbReference type="InterPro" id="IPR036365">
    <property type="entry name" value="PGBD-like_sf"/>
</dbReference>
<feature type="domain" description="Transglycosylase SLT" evidence="4">
    <location>
        <begin position="82"/>
        <end position="375"/>
    </location>
</feature>
<dbReference type="Gene3D" id="1.10.8.350">
    <property type="entry name" value="Bacterial muramidase"/>
    <property type="match status" value="1"/>
</dbReference>
<dbReference type="Proteomes" id="UP001596303">
    <property type="component" value="Unassembled WGS sequence"/>
</dbReference>
<feature type="signal peptide" evidence="2">
    <location>
        <begin position="1"/>
        <end position="19"/>
    </location>
</feature>
<evidence type="ECO:0000256" key="1">
    <source>
        <dbReference type="SAM" id="MobiDB-lite"/>
    </source>
</evidence>
<dbReference type="NCBIfam" id="TIGR02283">
    <property type="entry name" value="MltB_2"/>
    <property type="match status" value="1"/>
</dbReference>
<dbReference type="RefSeq" id="WP_377378296.1">
    <property type="nucleotide sequence ID" value="NZ_JBHSSW010000009.1"/>
</dbReference>
<feature type="compositionally biased region" description="Low complexity" evidence="1">
    <location>
        <begin position="36"/>
        <end position="49"/>
    </location>
</feature>
<name>A0ABW1S9D9_9PROT</name>
<dbReference type="SUPFAM" id="SSF53955">
    <property type="entry name" value="Lysozyme-like"/>
    <property type="match status" value="1"/>
</dbReference>
<evidence type="ECO:0000313" key="6">
    <source>
        <dbReference type="Proteomes" id="UP001596303"/>
    </source>
</evidence>